<reference evidence="6" key="1">
    <citation type="submission" date="2020-09" db="EMBL/GenBank/DDBJ databases">
        <title>A novel bacterium of genus Mangrovicoccus, isolated from South China Sea.</title>
        <authorList>
            <person name="Huang H."/>
            <person name="Mo K."/>
            <person name="Hu Y."/>
        </authorList>
    </citation>
    <scope>NUCLEOTIDE SEQUENCE</scope>
    <source>
        <strain evidence="6">HB182678</strain>
    </source>
</reference>
<feature type="transmembrane region" description="Helical" evidence="5">
    <location>
        <begin position="20"/>
        <end position="47"/>
    </location>
</feature>
<evidence type="ECO:0000256" key="4">
    <source>
        <dbReference type="ARBA" id="ARBA00023136"/>
    </source>
</evidence>
<keyword evidence="2 5" id="KW-0812">Transmembrane</keyword>
<evidence type="ECO:0000256" key="1">
    <source>
        <dbReference type="ARBA" id="ARBA00004141"/>
    </source>
</evidence>
<comment type="caution">
    <text evidence="6">The sequence shown here is derived from an EMBL/GenBank/DDBJ whole genome shotgun (WGS) entry which is preliminary data.</text>
</comment>
<dbReference type="InterPro" id="IPR059112">
    <property type="entry name" value="CysZ/EI24"/>
</dbReference>
<dbReference type="EMBL" id="JACVXA010000013">
    <property type="protein sequence ID" value="MBE3637901.1"/>
    <property type="molecule type" value="Genomic_DNA"/>
</dbReference>
<feature type="transmembrane region" description="Helical" evidence="5">
    <location>
        <begin position="125"/>
        <end position="145"/>
    </location>
</feature>
<dbReference type="RefSeq" id="WP_193181018.1">
    <property type="nucleotide sequence ID" value="NZ_JACVXA010000013.1"/>
</dbReference>
<protein>
    <submittedName>
        <fullName evidence="6">EI24 domain-containing protein</fullName>
    </submittedName>
</protein>
<keyword evidence="4 5" id="KW-0472">Membrane</keyword>
<feature type="transmembrane region" description="Helical" evidence="5">
    <location>
        <begin position="151"/>
        <end position="170"/>
    </location>
</feature>
<proteinExistence type="predicted"/>
<dbReference type="Proteomes" id="UP000609121">
    <property type="component" value="Unassembled WGS sequence"/>
</dbReference>
<feature type="transmembrane region" description="Helical" evidence="5">
    <location>
        <begin position="190"/>
        <end position="218"/>
    </location>
</feature>
<evidence type="ECO:0000256" key="2">
    <source>
        <dbReference type="ARBA" id="ARBA00022692"/>
    </source>
</evidence>
<sequence>MIRDISRALGQIGDPRFRKVLLLGLGITIGLLLAFYVVTAWLVAWIVPDTVTLPWIGQVGWINDIASGASVLGAMVLSSFLMVPVASAFTGMFLDQVADAVEDRHYPHLPDVRPTPFTETLADTFSFLGVMILANIAAFALYIFLAPFAPLIFWGLNGFLLGREYFQLVAMRRLGAKGAKELRRKHFASIWILGALMAIPLTVPLVNLLVPIIGAAAFTHFYHRLARS</sequence>
<keyword evidence="7" id="KW-1185">Reference proteome</keyword>
<evidence type="ECO:0000313" key="7">
    <source>
        <dbReference type="Proteomes" id="UP000609121"/>
    </source>
</evidence>
<evidence type="ECO:0000313" key="6">
    <source>
        <dbReference type="EMBL" id="MBE3637901.1"/>
    </source>
</evidence>
<dbReference type="AlphaFoldDB" id="A0A8J6Z8P9"/>
<name>A0A8J6Z8P9_9RHOB</name>
<comment type="subcellular location">
    <subcellularLocation>
        <location evidence="1">Membrane</location>
        <topology evidence="1">Multi-pass membrane protein</topology>
    </subcellularLocation>
</comment>
<evidence type="ECO:0000256" key="5">
    <source>
        <dbReference type="SAM" id="Phobius"/>
    </source>
</evidence>
<feature type="transmembrane region" description="Helical" evidence="5">
    <location>
        <begin position="67"/>
        <end position="94"/>
    </location>
</feature>
<dbReference type="Pfam" id="PF07264">
    <property type="entry name" value="EI24"/>
    <property type="match status" value="1"/>
</dbReference>
<organism evidence="6 7">
    <name type="scientific">Mangrovicoccus algicola</name>
    <dbReference type="NCBI Taxonomy" id="2771008"/>
    <lineage>
        <taxon>Bacteria</taxon>
        <taxon>Pseudomonadati</taxon>
        <taxon>Pseudomonadota</taxon>
        <taxon>Alphaproteobacteria</taxon>
        <taxon>Rhodobacterales</taxon>
        <taxon>Paracoccaceae</taxon>
        <taxon>Mangrovicoccus</taxon>
    </lineage>
</organism>
<accession>A0A8J6Z8P9</accession>
<gene>
    <name evidence="6" type="ORF">ICN82_06765</name>
</gene>
<keyword evidence="3 5" id="KW-1133">Transmembrane helix</keyword>
<evidence type="ECO:0000256" key="3">
    <source>
        <dbReference type="ARBA" id="ARBA00022989"/>
    </source>
</evidence>